<keyword evidence="3" id="KW-1185">Reference proteome</keyword>
<dbReference type="PANTHER" id="PTHR47186:SF41">
    <property type="entry name" value="OS12G0131701 PROTEIN"/>
    <property type="match status" value="1"/>
</dbReference>
<dbReference type="InterPro" id="IPR056789">
    <property type="entry name" value="LRR_R13L1-DRL21"/>
</dbReference>
<dbReference type="Pfam" id="PF25019">
    <property type="entry name" value="LRR_R13L1-DRL21"/>
    <property type="match status" value="1"/>
</dbReference>
<comment type="caution">
    <text evidence="2">The sequence shown here is derived from an EMBL/GenBank/DDBJ whole genome shotgun (WGS) entry which is preliminary data.</text>
</comment>
<dbReference type="Gene3D" id="3.80.10.10">
    <property type="entry name" value="Ribonuclease Inhibitor"/>
    <property type="match status" value="1"/>
</dbReference>
<reference evidence="2 3" key="1">
    <citation type="journal article" date="2019" name="Genome Biol. Evol.">
        <title>Insights into the evolution of the New World diploid cottons (Gossypium, subgenus Houzingenia) based on genome sequencing.</title>
        <authorList>
            <person name="Grover C.E."/>
            <person name="Arick M.A. 2nd"/>
            <person name="Thrash A."/>
            <person name="Conover J.L."/>
            <person name="Sanders W.S."/>
            <person name="Peterson D.G."/>
            <person name="Frelichowski J.E."/>
            <person name="Scheffler J.A."/>
            <person name="Scheffler B.E."/>
            <person name="Wendel J.F."/>
        </authorList>
    </citation>
    <scope>NUCLEOTIDE SEQUENCE [LARGE SCALE GENOMIC DNA]</scope>
    <source>
        <strain evidence="2">8</strain>
        <tissue evidence="2">Leaf</tissue>
    </source>
</reference>
<evidence type="ECO:0000313" key="3">
    <source>
        <dbReference type="Proteomes" id="UP000593568"/>
    </source>
</evidence>
<evidence type="ECO:0000313" key="2">
    <source>
        <dbReference type="EMBL" id="MBA0785686.1"/>
    </source>
</evidence>
<protein>
    <recommendedName>
        <fullName evidence="1">R13L1/DRL21-like LRR repeat region domain-containing protein</fullName>
    </recommendedName>
</protein>
<organism evidence="2 3">
    <name type="scientific">Gossypium trilobum</name>
    <dbReference type="NCBI Taxonomy" id="34281"/>
    <lineage>
        <taxon>Eukaryota</taxon>
        <taxon>Viridiplantae</taxon>
        <taxon>Streptophyta</taxon>
        <taxon>Embryophyta</taxon>
        <taxon>Tracheophyta</taxon>
        <taxon>Spermatophyta</taxon>
        <taxon>Magnoliopsida</taxon>
        <taxon>eudicotyledons</taxon>
        <taxon>Gunneridae</taxon>
        <taxon>Pentapetalae</taxon>
        <taxon>rosids</taxon>
        <taxon>malvids</taxon>
        <taxon>Malvales</taxon>
        <taxon>Malvaceae</taxon>
        <taxon>Malvoideae</taxon>
        <taxon>Gossypium</taxon>
    </lineage>
</organism>
<sequence length="273" mass="31175">MPLGIDKLTNLQRLFDFIIGEGDGCHIRDLKYLSNLKGDFRLSGLKNVNGQDAGEAKLNEKQGIDRLVLEWSWDLKKDARNKEVEEWVLDSLHPSKKLEQLVIKNYGGAKFSTWIADSSFKNMLSLELRNCKSCKSLPSIARLTLLKSLYICGFDEVHTIGVEFQSNAFASLETLCFEGLPNWEEWDPCEVEEQASKFPNLRELSIRECPQLLGRLPTLLQSLQKLEIYECRRLVVSISSFSSLCQLNVKGCEELVDESSFFCRGGYLFKKFL</sequence>
<dbReference type="PANTHER" id="PTHR47186">
    <property type="entry name" value="LEUCINE-RICH REPEAT-CONTAINING PROTEIN 57"/>
    <property type="match status" value="1"/>
</dbReference>
<dbReference type="InterPro" id="IPR032675">
    <property type="entry name" value="LRR_dom_sf"/>
</dbReference>
<accession>A0A7J9FK54</accession>
<feature type="domain" description="R13L1/DRL21-like LRR repeat region" evidence="1">
    <location>
        <begin position="27"/>
        <end position="152"/>
    </location>
</feature>
<dbReference type="SUPFAM" id="SSF52058">
    <property type="entry name" value="L domain-like"/>
    <property type="match status" value="1"/>
</dbReference>
<evidence type="ECO:0000259" key="1">
    <source>
        <dbReference type="Pfam" id="PF25019"/>
    </source>
</evidence>
<proteinExistence type="predicted"/>
<gene>
    <name evidence="2" type="ORF">Gotri_024826</name>
</gene>
<dbReference type="AlphaFoldDB" id="A0A7J9FK54"/>
<name>A0A7J9FK54_9ROSI</name>
<dbReference type="Proteomes" id="UP000593568">
    <property type="component" value="Unassembled WGS sequence"/>
</dbReference>
<dbReference type="EMBL" id="JABEZW010219731">
    <property type="protein sequence ID" value="MBA0785686.1"/>
    <property type="molecule type" value="Genomic_DNA"/>
</dbReference>